<dbReference type="AlphaFoldDB" id="A0A348AL57"/>
<name>A0A348AL57_9FIRM</name>
<dbReference type="Pfam" id="PF07875">
    <property type="entry name" value="Coat_F"/>
    <property type="match status" value="1"/>
</dbReference>
<dbReference type="Proteomes" id="UP000276437">
    <property type="component" value="Chromosome"/>
</dbReference>
<sequence length="103" mass="12007">MAQQTQQSKRDMERIGALLYQLKTEATTLCTAILESTNNNVRSQLTQILNKSFQNQKIVFDCMNQKGWYKVEPAPQDQYTRIQQSFTTLQQQVQGQSKNYLQQ</sequence>
<evidence type="ECO:0000313" key="2">
    <source>
        <dbReference type="Proteomes" id="UP000276437"/>
    </source>
</evidence>
<organism evidence="1 2">
    <name type="scientific">Methylomusa anaerophila</name>
    <dbReference type="NCBI Taxonomy" id="1930071"/>
    <lineage>
        <taxon>Bacteria</taxon>
        <taxon>Bacillati</taxon>
        <taxon>Bacillota</taxon>
        <taxon>Negativicutes</taxon>
        <taxon>Selenomonadales</taxon>
        <taxon>Sporomusaceae</taxon>
        <taxon>Methylomusa</taxon>
    </lineage>
</organism>
<accession>A0A348AL57</accession>
<dbReference type="InterPro" id="IPR012851">
    <property type="entry name" value="Spore_coat_CotF-like"/>
</dbReference>
<evidence type="ECO:0000313" key="1">
    <source>
        <dbReference type="EMBL" id="BBB91805.1"/>
    </source>
</evidence>
<gene>
    <name evidence="1" type="ORF">MAMMFC1_02490</name>
</gene>
<reference evidence="1 2" key="1">
    <citation type="journal article" date="2018" name="Int. J. Syst. Evol. Microbiol.">
        <title>Methylomusa anaerophila gen. nov., sp. nov., an anaerobic methanol-utilizing bacterium isolated from a microbial fuel cell.</title>
        <authorList>
            <person name="Amano N."/>
            <person name="Yamamuro A."/>
            <person name="Miyahara M."/>
            <person name="Kouzuma A."/>
            <person name="Abe T."/>
            <person name="Watanabe K."/>
        </authorList>
    </citation>
    <scope>NUCLEOTIDE SEQUENCE [LARGE SCALE GENOMIC DNA]</scope>
    <source>
        <strain evidence="1 2">MMFC1</strain>
    </source>
</reference>
<dbReference type="EMBL" id="AP018449">
    <property type="protein sequence ID" value="BBB91805.1"/>
    <property type="molecule type" value="Genomic_DNA"/>
</dbReference>
<dbReference type="InterPro" id="IPR012347">
    <property type="entry name" value="Ferritin-like"/>
</dbReference>
<dbReference type="KEGG" id="mana:MAMMFC1_02490"/>
<dbReference type="Gene3D" id="1.20.1260.10">
    <property type="match status" value="1"/>
</dbReference>
<dbReference type="RefSeq" id="WP_126308781.1">
    <property type="nucleotide sequence ID" value="NZ_AP018449.1"/>
</dbReference>
<proteinExistence type="predicted"/>
<dbReference type="OrthoDB" id="1685263at2"/>
<keyword evidence="2" id="KW-1185">Reference proteome</keyword>
<protein>
    <submittedName>
        <fullName evidence="1">Coat F domain protein</fullName>
    </submittedName>
</protein>